<dbReference type="AlphaFoldDB" id="A0A0H4QLI1"/>
<dbReference type="Gene3D" id="1.10.10.10">
    <property type="entry name" value="Winged helix-like DNA-binding domain superfamily/Winged helix DNA-binding domain"/>
    <property type="match status" value="1"/>
</dbReference>
<evidence type="ECO:0000259" key="4">
    <source>
        <dbReference type="PROSITE" id="PS51118"/>
    </source>
</evidence>
<dbReference type="InterPro" id="IPR036388">
    <property type="entry name" value="WH-like_DNA-bd_sf"/>
</dbReference>
<gene>
    <name evidence="5" type="ORF">ABM34_08460</name>
</gene>
<dbReference type="STRING" id="1007676.ABM34_08460"/>
<feature type="domain" description="HTH hxlR-type" evidence="4">
    <location>
        <begin position="6"/>
        <end position="108"/>
    </location>
</feature>
<dbReference type="PANTHER" id="PTHR33204:SF29">
    <property type="entry name" value="TRANSCRIPTIONAL REGULATOR"/>
    <property type="match status" value="1"/>
</dbReference>
<dbReference type="GO" id="GO:0003677">
    <property type="term" value="F:DNA binding"/>
    <property type="evidence" value="ECO:0007669"/>
    <property type="project" value="UniProtKB-KW"/>
</dbReference>
<sequence>MAEKQASYQNGVLATLSVMGGKWKPLILCHMGAGPIRPAELLRVVPGISQKVLTDQLRELERDEIIARHVYNEVPPHVEYEITPYGETLNKVLIAMSTWGEDRIKRLQEKGQSVDLVYPDHEGYDND</sequence>
<keyword evidence="3" id="KW-0804">Transcription</keyword>
<dbReference type="SUPFAM" id="SSF46785">
    <property type="entry name" value="Winged helix' DNA-binding domain"/>
    <property type="match status" value="1"/>
</dbReference>
<dbReference type="EMBL" id="CP012034">
    <property type="protein sequence ID" value="AKP67558.1"/>
    <property type="molecule type" value="Genomic_DNA"/>
</dbReference>
<name>A0A0H4QLI1_9LACO</name>
<dbReference type="Proteomes" id="UP000036106">
    <property type="component" value="Chromosome"/>
</dbReference>
<evidence type="ECO:0000313" key="5">
    <source>
        <dbReference type="EMBL" id="AKP67558.1"/>
    </source>
</evidence>
<dbReference type="InterPro" id="IPR036390">
    <property type="entry name" value="WH_DNA-bd_sf"/>
</dbReference>
<reference evidence="6" key="1">
    <citation type="submission" date="2015-07" db="EMBL/GenBank/DDBJ databases">
        <title>Lactobacillus ginsenosidimutans/EMML 3141/ whole genome sequencing.</title>
        <authorList>
            <person name="Kim M.K."/>
            <person name="Im W.-T."/>
            <person name="Srinivasan S."/>
            <person name="Lee J.-J."/>
        </authorList>
    </citation>
    <scope>NUCLEOTIDE SEQUENCE [LARGE SCALE GENOMIC DNA]</scope>
    <source>
        <strain evidence="6">EMML 3041</strain>
    </source>
</reference>
<protein>
    <submittedName>
        <fullName evidence="5">MarR family transcriptional regulator</fullName>
    </submittedName>
</protein>
<proteinExistence type="predicted"/>
<keyword evidence="1" id="KW-0805">Transcription regulation</keyword>
<evidence type="ECO:0000256" key="3">
    <source>
        <dbReference type="ARBA" id="ARBA00023163"/>
    </source>
</evidence>
<evidence type="ECO:0000256" key="2">
    <source>
        <dbReference type="ARBA" id="ARBA00023125"/>
    </source>
</evidence>
<dbReference type="PROSITE" id="PS51118">
    <property type="entry name" value="HTH_HXLR"/>
    <property type="match status" value="1"/>
</dbReference>
<dbReference type="OrthoDB" id="9791143at2"/>
<organism evidence="5 6">
    <name type="scientific">Companilactobacillus ginsenosidimutans</name>
    <dbReference type="NCBI Taxonomy" id="1007676"/>
    <lineage>
        <taxon>Bacteria</taxon>
        <taxon>Bacillati</taxon>
        <taxon>Bacillota</taxon>
        <taxon>Bacilli</taxon>
        <taxon>Lactobacillales</taxon>
        <taxon>Lactobacillaceae</taxon>
        <taxon>Companilactobacillus</taxon>
    </lineage>
</organism>
<dbReference type="PATRIC" id="fig|1007676.4.peg.1708"/>
<keyword evidence="2" id="KW-0238">DNA-binding</keyword>
<dbReference type="PANTHER" id="PTHR33204">
    <property type="entry name" value="TRANSCRIPTIONAL REGULATOR, MARR FAMILY"/>
    <property type="match status" value="1"/>
</dbReference>
<dbReference type="RefSeq" id="WP_048704969.1">
    <property type="nucleotide sequence ID" value="NZ_CP012034.1"/>
</dbReference>
<evidence type="ECO:0000256" key="1">
    <source>
        <dbReference type="ARBA" id="ARBA00023015"/>
    </source>
</evidence>
<dbReference type="KEGG" id="lgn:ABM34_08460"/>
<accession>A0A0H4QLI1</accession>
<dbReference type="InterPro" id="IPR002577">
    <property type="entry name" value="HTH_HxlR"/>
</dbReference>
<dbReference type="Pfam" id="PF01638">
    <property type="entry name" value="HxlR"/>
    <property type="match status" value="1"/>
</dbReference>
<keyword evidence="6" id="KW-1185">Reference proteome</keyword>
<evidence type="ECO:0000313" key="6">
    <source>
        <dbReference type="Proteomes" id="UP000036106"/>
    </source>
</evidence>